<protein>
    <submittedName>
        <fullName evidence="1">Uncharacterized protein</fullName>
    </submittedName>
</protein>
<evidence type="ECO:0000313" key="2">
    <source>
        <dbReference type="Proteomes" id="UP000036367"/>
    </source>
</evidence>
<gene>
    <name evidence="1" type="ORF">RISK_004351</name>
</gene>
<keyword evidence="2" id="KW-1185">Reference proteome</keyword>
<dbReference type="PATRIC" id="fig|595434.4.peg.4128"/>
<dbReference type="Proteomes" id="UP000036367">
    <property type="component" value="Unassembled WGS sequence"/>
</dbReference>
<evidence type="ECO:0000313" key="1">
    <source>
        <dbReference type="EMBL" id="KLU03614.1"/>
    </source>
</evidence>
<accession>A0A0J1EDI8</accession>
<reference evidence="1" key="1">
    <citation type="submission" date="2015-05" db="EMBL/GenBank/DDBJ databases">
        <title>Permanent draft genome of Rhodopirellula islandicus K833.</title>
        <authorList>
            <person name="Kizina J."/>
            <person name="Richter M."/>
            <person name="Glockner F.O."/>
            <person name="Harder J."/>
        </authorList>
    </citation>
    <scope>NUCLEOTIDE SEQUENCE [LARGE SCALE GENOMIC DNA]</scope>
    <source>
        <strain evidence="1">K833</strain>
    </source>
</reference>
<dbReference type="AlphaFoldDB" id="A0A0J1EDI8"/>
<organism evidence="1 2">
    <name type="scientific">Rhodopirellula islandica</name>
    <dbReference type="NCBI Taxonomy" id="595434"/>
    <lineage>
        <taxon>Bacteria</taxon>
        <taxon>Pseudomonadati</taxon>
        <taxon>Planctomycetota</taxon>
        <taxon>Planctomycetia</taxon>
        <taxon>Pirellulales</taxon>
        <taxon>Pirellulaceae</taxon>
        <taxon>Rhodopirellula</taxon>
    </lineage>
</organism>
<name>A0A0J1EDI8_RHOIS</name>
<proteinExistence type="predicted"/>
<comment type="caution">
    <text evidence="1">The sequence shown here is derived from an EMBL/GenBank/DDBJ whole genome shotgun (WGS) entry which is preliminary data.</text>
</comment>
<dbReference type="EMBL" id="LECT01000033">
    <property type="protein sequence ID" value="KLU03614.1"/>
    <property type="molecule type" value="Genomic_DNA"/>
</dbReference>
<sequence>MLSVLKGKLDGKTVQIAHLRYDWPKARRNGETGIGNGPKPVQFLIDQESDDPFEPDKLVGRTYLVYFVTTKDNRLSFVNGDMDSHYSVFEITRPYRN</sequence>